<dbReference type="SUPFAM" id="SSF52540">
    <property type="entry name" value="P-loop containing nucleoside triphosphate hydrolases"/>
    <property type="match status" value="1"/>
</dbReference>
<dbReference type="Pfam" id="PF13872">
    <property type="entry name" value="AAA_34"/>
    <property type="match status" value="1"/>
</dbReference>
<organism evidence="4 5">
    <name type="scientific">Sphingobium xenophagum</name>
    <dbReference type="NCBI Taxonomy" id="121428"/>
    <lineage>
        <taxon>Bacteria</taxon>
        <taxon>Pseudomonadati</taxon>
        <taxon>Pseudomonadota</taxon>
        <taxon>Alphaproteobacteria</taxon>
        <taxon>Sphingomonadales</taxon>
        <taxon>Sphingomonadaceae</taxon>
        <taxon>Sphingobium</taxon>
    </lineage>
</organism>
<dbReference type="PANTHER" id="PTHR12706:SF30">
    <property type="entry name" value="PROTEIN STRAWBERRY NOTCH-RELATED"/>
    <property type="match status" value="1"/>
</dbReference>
<evidence type="ECO:0000259" key="2">
    <source>
        <dbReference type="Pfam" id="PF13871"/>
    </source>
</evidence>
<evidence type="ECO:0000313" key="5">
    <source>
        <dbReference type="Proteomes" id="UP000290975"/>
    </source>
</evidence>
<reference evidence="4 5" key="1">
    <citation type="submission" date="2014-12" db="EMBL/GenBank/DDBJ databases">
        <title>Whole genome sequencing of Sphingobium xenophagum OW59.</title>
        <authorList>
            <person name="Ohta Y."/>
            <person name="Nishi S."/>
            <person name="Hatada Y."/>
        </authorList>
    </citation>
    <scope>NUCLEOTIDE SEQUENCE [LARGE SCALE GENOMIC DNA]</scope>
    <source>
        <strain evidence="4 5">OW59</strain>
    </source>
</reference>
<dbReference type="InterPro" id="IPR029063">
    <property type="entry name" value="SAM-dependent_MTases_sf"/>
</dbReference>
<comment type="similarity">
    <text evidence="1">Belongs to the SBNO family.</text>
</comment>
<protein>
    <recommendedName>
        <fullName evidence="6">Methylase</fullName>
    </recommendedName>
</protein>
<dbReference type="InterPro" id="IPR027417">
    <property type="entry name" value="P-loop_NTPase"/>
</dbReference>
<proteinExistence type="inferred from homology"/>
<feature type="domain" description="Strawberry notch helicase C" evidence="2">
    <location>
        <begin position="909"/>
        <end position="1164"/>
    </location>
</feature>
<dbReference type="PANTHER" id="PTHR12706">
    <property type="entry name" value="STRAWBERRY NOTCH-RELATED"/>
    <property type="match status" value="1"/>
</dbReference>
<dbReference type="GO" id="GO:0006355">
    <property type="term" value="P:regulation of DNA-templated transcription"/>
    <property type="evidence" value="ECO:0007669"/>
    <property type="project" value="InterPro"/>
</dbReference>
<gene>
    <name evidence="4" type="ORF">MBESOW_P4103</name>
</gene>
<accession>A0A401J8F7</accession>
<evidence type="ECO:0000259" key="3">
    <source>
        <dbReference type="Pfam" id="PF13872"/>
    </source>
</evidence>
<dbReference type="Pfam" id="PF13871">
    <property type="entry name" value="Helicase_C_4"/>
    <property type="match status" value="1"/>
</dbReference>
<dbReference type="Proteomes" id="UP000290975">
    <property type="component" value="Unassembled WGS sequence"/>
</dbReference>
<comment type="caution">
    <text evidence="4">The sequence shown here is derived from an EMBL/GenBank/DDBJ whole genome shotgun (WGS) entry which is preliminary data.</text>
</comment>
<evidence type="ECO:0008006" key="6">
    <source>
        <dbReference type="Google" id="ProtNLM"/>
    </source>
</evidence>
<dbReference type="EMBL" id="BBQY01000049">
    <property type="protein sequence ID" value="GBH32874.1"/>
    <property type="molecule type" value="Genomic_DNA"/>
</dbReference>
<dbReference type="RefSeq" id="WP_119750482.1">
    <property type="nucleotide sequence ID" value="NZ_BBQY01000049.1"/>
</dbReference>
<sequence>MTLPLFATQQPDPVATRSRAQRLFDVATILADNLTQSQIPTRHALRKLMTASFGASDAQGAWSMRQAYDALEIALILFLRRGNSGIARSGDPTACYAALRRLETSLPTHSYRSEQQIAMQQFSTPLTLAWLAVQAARLGPEDHILEPSAGTGMLLGSIPPGRCTFTLNERDPDRAALLTLAIGQAVTCHDAEYIHDLLPLGNDPSVVLINPPFGRSEGRGNDRQAGVRHLRSALLRLRQHGRCVAIMPPGFAADGSGAKAYATIAQLIPPRVEITILGSPFAKHGTGIAVRLLLFDKGWHGQGQSHVADNLDAALDLVLALPDRLDPPALLPPPPLPKPPSPAVAFHLPRPKAKDEAASLFRTLSATPLAAPARIAANNANAVPLSYAVRDTPLPVGDPVGIYAPWRLARIAIEGATPHPDKLVESLAMGSVLPPVPRWQPLLQPRALAALSEAQLETIIHAGEAFSRDLPGMFTPNAAGDQLHEDPAGRAYRTGYFIGDGTGVGKGREGAGLILDQWNRGNRRAIWISRSAALLEDARRDWSALGGLPIDIQPLDAFPLGEPITMTSGILFLTYATLRSVRQDNFSRLQQILVWTDAEFEGVILFDESHAMGNAAGTQGDFGTAKGSEQGLAGVRLQNALARARIAYVSATGATKPENLSYASRLGLWGPGTGFTDRNAFMAAMDGGGIAAMEIVARDLKATGLYTARALSFAGVEYDPLEHRLSPDQIAIYDAFADGWAVIHANLHKILGASGVVDAMSGQTLNGQAKGAALSRFESAKQRFFSQLLIAMKVPSLIKAIEAEIAVGHVAVVQLVTTAEAILERRLADLCAEDRARLNLDLSPLQTLIDYLTSAFPTRQMRVYRASDGELRSEPMIDADGQPVHCQEALNARDTMIEDLCALPPIPAPLDALIAHFGADKVAEVTGRSRRIVVDSSGRQQVERRGTHANISETRAFMEGVKPILIFSDAGSTGRSYHADLASKSADKRRIHFLLEPGWRADVAIQGLGRTHRTNQACPPVFRPVTTNCKGERRFISTIARRLDGLGALTRGQRQTGGQNMFDPADNLESDYAREALGQWYRLLFAGKLSSVTMGDFVTLTGLKLVDEGGNLLETLPPIQRWLNRILALRIAIQNAIFEEYMGLIEARVDAARAAGTLDLGVETIRAERIETLSEQILRTDPVTGAQTCLLRLELHIQPRVTTWHILNQRYQGMDDMAWLRNSRSGRVALQLPSWSITDEEGRPIPMCQLVRPTGSTRIDRASLVHSHWACIDAETFKTVWDEEVAAAEGRLDVETIWVAMGLLLPVWNRLPQDDVRVWRIDNGAGTSILGRIIRPGAVEKLQAAFGLEQGIRLGARDLLTAVKAGDDVAIPGLGKARLASVLVNSARRLEIRDYDTGDRAWLKARGVFSEIIQYRTRLFIPVDRAVEILDAIIAERR</sequence>
<dbReference type="InterPro" id="IPR026937">
    <property type="entry name" value="SBNO_Helicase_C_dom"/>
</dbReference>
<name>A0A401J8F7_SPHXE</name>
<evidence type="ECO:0000256" key="1">
    <source>
        <dbReference type="ARBA" id="ARBA00006992"/>
    </source>
</evidence>
<feature type="domain" description="Strawberry notch AAA" evidence="3">
    <location>
        <begin position="418"/>
        <end position="735"/>
    </location>
</feature>
<dbReference type="Gene3D" id="3.40.50.150">
    <property type="entry name" value="Vaccinia Virus protein VP39"/>
    <property type="match status" value="1"/>
</dbReference>
<dbReference type="InterPro" id="IPR026741">
    <property type="entry name" value="SNO"/>
</dbReference>
<evidence type="ECO:0000313" key="4">
    <source>
        <dbReference type="EMBL" id="GBH32874.1"/>
    </source>
</evidence>
<dbReference type="SUPFAM" id="SSF53335">
    <property type="entry name" value="S-adenosyl-L-methionine-dependent methyltransferases"/>
    <property type="match status" value="1"/>
</dbReference>
<keyword evidence="5" id="KW-1185">Reference proteome</keyword>
<dbReference type="InterPro" id="IPR039187">
    <property type="entry name" value="SNO_AAA"/>
</dbReference>